<dbReference type="SUPFAM" id="SSF54637">
    <property type="entry name" value="Thioesterase/thiol ester dehydrase-isomerase"/>
    <property type="match status" value="1"/>
</dbReference>
<accession>A0A8J3FWG2</accession>
<proteinExistence type="inferred from homology"/>
<evidence type="ECO:0000313" key="3">
    <source>
        <dbReference type="EMBL" id="GGM52915.1"/>
    </source>
</evidence>
<feature type="domain" description="MaoC-like" evidence="2">
    <location>
        <begin position="18"/>
        <end position="112"/>
    </location>
</feature>
<dbReference type="PANTHER" id="PTHR43664">
    <property type="entry name" value="MONOAMINE OXIDASE-RELATED"/>
    <property type="match status" value="1"/>
</dbReference>
<comment type="caution">
    <text evidence="3">The sequence shown here is derived from an EMBL/GenBank/DDBJ whole genome shotgun (WGS) entry which is preliminary data.</text>
</comment>
<dbReference type="InterPro" id="IPR029069">
    <property type="entry name" value="HotDog_dom_sf"/>
</dbReference>
<dbReference type="Proteomes" id="UP000637578">
    <property type="component" value="Unassembled WGS sequence"/>
</dbReference>
<evidence type="ECO:0000259" key="2">
    <source>
        <dbReference type="Pfam" id="PF01575"/>
    </source>
</evidence>
<dbReference type="InterPro" id="IPR052342">
    <property type="entry name" value="MCH/BMMD"/>
</dbReference>
<sequence length="151" mass="16860">MRYLEDFHAGDRHELGRVVVTRDEIVEYARRWDPMPFHTDEAAAAAGPFGGLVASGGHTTAHVTRCYVTELVLDSDCRGSYGLDEVRYLHPVRPGDELTVHAVVDDVEDHPRRPDTGVVHLRVEAVNHEGEDVIRLRTRLLMGRRTAVAVG</sequence>
<dbReference type="EMBL" id="BMMK01000009">
    <property type="protein sequence ID" value="GGM52915.1"/>
    <property type="molecule type" value="Genomic_DNA"/>
</dbReference>
<gene>
    <name evidence="3" type="ORF">GCM10012275_24880</name>
</gene>
<reference evidence="3" key="1">
    <citation type="journal article" date="2014" name="Int. J. Syst. Evol. Microbiol.">
        <title>Complete genome sequence of Corynebacterium casei LMG S-19264T (=DSM 44701T), isolated from a smear-ripened cheese.</title>
        <authorList>
            <consortium name="US DOE Joint Genome Institute (JGI-PGF)"/>
            <person name="Walter F."/>
            <person name="Albersmeier A."/>
            <person name="Kalinowski J."/>
            <person name="Ruckert C."/>
        </authorList>
    </citation>
    <scope>NUCLEOTIDE SEQUENCE</scope>
    <source>
        <strain evidence="3">CGMCC 4.5737</strain>
    </source>
</reference>
<comment type="similarity">
    <text evidence="1">Belongs to the enoyl-CoA hydratase/isomerase family.</text>
</comment>
<dbReference type="AlphaFoldDB" id="A0A8J3FWG2"/>
<name>A0A8J3FWG2_9PSEU</name>
<dbReference type="Pfam" id="PF01575">
    <property type="entry name" value="MaoC_dehydratas"/>
    <property type="match status" value="1"/>
</dbReference>
<evidence type="ECO:0000313" key="4">
    <source>
        <dbReference type="Proteomes" id="UP000637578"/>
    </source>
</evidence>
<evidence type="ECO:0000256" key="1">
    <source>
        <dbReference type="ARBA" id="ARBA00005254"/>
    </source>
</evidence>
<dbReference type="PANTHER" id="PTHR43664:SF1">
    <property type="entry name" value="BETA-METHYLMALYL-COA DEHYDRATASE"/>
    <property type="match status" value="1"/>
</dbReference>
<reference evidence="3" key="2">
    <citation type="submission" date="2020-09" db="EMBL/GenBank/DDBJ databases">
        <authorList>
            <person name="Sun Q."/>
            <person name="Zhou Y."/>
        </authorList>
    </citation>
    <scope>NUCLEOTIDE SEQUENCE</scope>
    <source>
        <strain evidence="3">CGMCC 4.5737</strain>
    </source>
</reference>
<protein>
    <recommendedName>
        <fullName evidence="2">MaoC-like domain-containing protein</fullName>
    </recommendedName>
</protein>
<organism evidence="3 4">
    <name type="scientific">Longimycelium tulufanense</name>
    <dbReference type="NCBI Taxonomy" id="907463"/>
    <lineage>
        <taxon>Bacteria</taxon>
        <taxon>Bacillati</taxon>
        <taxon>Actinomycetota</taxon>
        <taxon>Actinomycetes</taxon>
        <taxon>Pseudonocardiales</taxon>
        <taxon>Pseudonocardiaceae</taxon>
        <taxon>Longimycelium</taxon>
    </lineage>
</organism>
<keyword evidence="4" id="KW-1185">Reference proteome</keyword>
<dbReference type="Gene3D" id="3.10.129.10">
    <property type="entry name" value="Hotdog Thioesterase"/>
    <property type="match status" value="1"/>
</dbReference>
<dbReference type="InterPro" id="IPR002539">
    <property type="entry name" value="MaoC-like_dom"/>
</dbReference>